<protein>
    <submittedName>
        <fullName evidence="2">Uncharacterized protein</fullName>
    </submittedName>
</protein>
<keyword evidence="1" id="KW-0812">Transmembrane</keyword>
<dbReference type="AlphaFoldDB" id="A0A2M9G2K4"/>
<gene>
    <name evidence="2" type="ORF">CVT23_09320</name>
</gene>
<comment type="caution">
    <text evidence="2">The sequence shown here is derived from an EMBL/GenBank/DDBJ whole genome shotgun (WGS) entry which is preliminary data.</text>
</comment>
<proteinExistence type="predicted"/>
<reference evidence="2 3" key="1">
    <citation type="submission" date="2017-11" db="EMBL/GenBank/DDBJ databases">
        <title>Draft genome sequence of Rhizobiales bacterium SY3-13.</title>
        <authorList>
            <person name="Sun C."/>
        </authorList>
    </citation>
    <scope>NUCLEOTIDE SEQUENCE [LARGE SCALE GENOMIC DNA]</scope>
    <source>
        <strain evidence="2 3">SY3-13</strain>
    </source>
</reference>
<feature type="transmembrane region" description="Helical" evidence="1">
    <location>
        <begin position="39"/>
        <end position="63"/>
    </location>
</feature>
<accession>A0A2M9G2K4</accession>
<evidence type="ECO:0000256" key="1">
    <source>
        <dbReference type="SAM" id="Phobius"/>
    </source>
</evidence>
<dbReference type="RefSeq" id="WP_109793232.1">
    <property type="nucleotide sequence ID" value="NZ_PHIG01000031.1"/>
</dbReference>
<feature type="transmembrane region" description="Helical" evidence="1">
    <location>
        <begin position="144"/>
        <end position="169"/>
    </location>
</feature>
<feature type="transmembrane region" description="Helical" evidence="1">
    <location>
        <begin position="69"/>
        <end position="90"/>
    </location>
</feature>
<organism evidence="2 3">
    <name type="scientific">Minwuia thermotolerans</name>
    <dbReference type="NCBI Taxonomy" id="2056226"/>
    <lineage>
        <taxon>Bacteria</taxon>
        <taxon>Pseudomonadati</taxon>
        <taxon>Pseudomonadota</taxon>
        <taxon>Alphaproteobacteria</taxon>
        <taxon>Minwuiales</taxon>
        <taxon>Minwuiaceae</taxon>
        <taxon>Minwuia</taxon>
    </lineage>
</organism>
<dbReference type="EMBL" id="PHIG01000031">
    <property type="protein sequence ID" value="PJK29957.1"/>
    <property type="molecule type" value="Genomic_DNA"/>
</dbReference>
<evidence type="ECO:0000313" key="3">
    <source>
        <dbReference type="Proteomes" id="UP000229498"/>
    </source>
</evidence>
<sequence length="174" mass="17771">MNQIGYSAASAEILREIIRQAEIKLQAQLQAALAADSRALGVAAAMATIAALLMGGAAAVFQSATAPAALAWIGVWVAGILLFAGTLAVVSARAIGFDFPGSEPSAWEDDIGNASTLKQSLGDMADHYDTMIADNARRMKRAGWIFNASLIAAGLDLAGGIVCVVRLLAPASGG</sequence>
<keyword evidence="1" id="KW-0472">Membrane</keyword>
<dbReference type="Proteomes" id="UP000229498">
    <property type="component" value="Unassembled WGS sequence"/>
</dbReference>
<keyword evidence="1" id="KW-1133">Transmembrane helix</keyword>
<name>A0A2M9G2K4_9PROT</name>
<keyword evidence="3" id="KW-1185">Reference proteome</keyword>
<evidence type="ECO:0000313" key="2">
    <source>
        <dbReference type="EMBL" id="PJK29957.1"/>
    </source>
</evidence>